<feature type="region of interest" description="Disordered" evidence="1">
    <location>
        <begin position="104"/>
        <end position="124"/>
    </location>
</feature>
<proteinExistence type="predicted"/>
<reference evidence="2 3" key="1">
    <citation type="journal article" date="2021" name="Sci. Rep.">
        <title>The genome of the diatom Chaetoceros tenuissimus carries an ancient integrated fragment of an extant virus.</title>
        <authorList>
            <person name="Hongo Y."/>
            <person name="Kimura K."/>
            <person name="Takaki Y."/>
            <person name="Yoshida Y."/>
            <person name="Baba S."/>
            <person name="Kobayashi G."/>
            <person name="Nagasaki K."/>
            <person name="Hano T."/>
            <person name="Tomaru Y."/>
        </authorList>
    </citation>
    <scope>NUCLEOTIDE SEQUENCE [LARGE SCALE GENOMIC DNA]</scope>
    <source>
        <strain evidence="2 3">NIES-3715</strain>
    </source>
</reference>
<dbReference type="AlphaFoldDB" id="A0AAD3CN84"/>
<evidence type="ECO:0000313" key="2">
    <source>
        <dbReference type="EMBL" id="GFH47805.1"/>
    </source>
</evidence>
<sequence length="292" mass="33249">MNTFPLEHQSSSSWERHVSRIYSGNESKSDHSAGELADPIEIEFFLSHDLDFHYNEEQRSVCRSAREIIEDRKRDISSLLSEESNSFCTFCQDAEKTIQESFLVENHPSSTQKGDGTTQDYSTEDTSKAKKAKIATALECNRKLLAVKEGSFFRDATSISMKKDPSDLLSKELSFKSLVEEYQSGLDALTQCIARTRESRSKVSKIKSLYIKQESSYCESKIFPNHTDDSSNEQMKFEVYDATNIRQFKNTDKVKDDDLFIGKNIYLFSGNCSRKHDSDSVSSMETKDSTVV</sequence>
<keyword evidence="3" id="KW-1185">Reference proteome</keyword>
<comment type="caution">
    <text evidence="2">The sequence shown here is derived from an EMBL/GenBank/DDBJ whole genome shotgun (WGS) entry which is preliminary data.</text>
</comment>
<organism evidence="2 3">
    <name type="scientific">Chaetoceros tenuissimus</name>
    <dbReference type="NCBI Taxonomy" id="426638"/>
    <lineage>
        <taxon>Eukaryota</taxon>
        <taxon>Sar</taxon>
        <taxon>Stramenopiles</taxon>
        <taxon>Ochrophyta</taxon>
        <taxon>Bacillariophyta</taxon>
        <taxon>Coscinodiscophyceae</taxon>
        <taxon>Chaetocerotophycidae</taxon>
        <taxon>Chaetocerotales</taxon>
        <taxon>Chaetocerotaceae</taxon>
        <taxon>Chaetoceros</taxon>
    </lineage>
</organism>
<gene>
    <name evidence="2" type="ORF">CTEN210_04281</name>
</gene>
<protein>
    <submittedName>
        <fullName evidence="2">Uncharacterized protein</fullName>
    </submittedName>
</protein>
<evidence type="ECO:0000313" key="3">
    <source>
        <dbReference type="Proteomes" id="UP001054902"/>
    </source>
</evidence>
<evidence type="ECO:0000256" key="1">
    <source>
        <dbReference type="SAM" id="MobiDB-lite"/>
    </source>
</evidence>
<dbReference type="EMBL" id="BLLK01000023">
    <property type="protein sequence ID" value="GFH47805.1"/>
    <property type="molecule type" value="Genomic_DNA"/>
</dbReference>
<name>A0AAD3CN84_9STRA</name>
<feature type="compositionally biased region" description="Polar residues" evidence="1">
    <location>
        <begin position="107"/>
        <end position="121"/>
    </location>
</feature>
<accession>A0AAD3CN84</accession>
<dbReference type="Proteomes" id="UP001054902">
    <property type="component" value="Unassembled WGS sequence"/>
</dbReference>